<keyword evidence="1" id="KW-0175">Coiled coil</keyword>
<feature type="coiled-coil region" evidence="1">
    <location>
        <begin position="81"/>
        <end position="108"/>
    </location>
</feature>
<reference evidence="3 4" key="1">
    <citation type="submission" date="2019-03" db="EMBL/GenBank/DDBJ databases">
        <title>Genomic Encyclopedia of Type Strains, Phase IV (KMG-IV): sequencing the most valuable type-strain genomes for metagenomic binning, comparative biology and taxonomic classification.</title>
        <authorList>
            <person name="Goeker M."/>
        </authorList>
    </citation>
    <scope>NUCLEOTIDE SEQUENCE [LARGE SCALE GENOMIC DNA]</scope>
    <source>
        <strain evidence="3 4">DSM 13328</strain>
    </source>
</reference>
<keyword evidence="4" id="KW-1185">Reference proteome</keyword>
<protein>
    <submittedName>
        <fullName evidence="3">Uncharacterized protein</fullName>
    </submittedName>
</protein>
<evidence type="ECO:0000256" key="2">
    <source>
        <dbReference type="SAM" id="MobiDB-lite"/>
    </source>
</evidence>
<dbReference type="RefSeq" id="WP_133517905.1">
    <property type="nucleotide sequence ID" value="NZ_JAHDUW010000001.1"/>
</dbReference>
<name>A0A484F3R7_9EURY</name>
<dbReference type="AlphaFoldDB" id="A0A484F3R7"/>
<evidence type="ECO:0000313" key="3">
    <source>
        <dbReference type="EMBL" id="TDQ67909.1"/>
    </source>
</evidence>
<gene>
    <name evidence="3" type="ORF">C7391_1463</name>
</gene>
<dbReference type="EMBL" id="SNYS01000010">
    <property type="protein sequence ID" value="TDQ67909.1"/>
    <property type="molecule type" value="Genomic_DNA"/>
</dbReference>
<dbReference type="Proteomes" id="UP000294855">
    <property type="component" value="Unassembled WGS sequence"/>
</dbReference>
<accession>A0A484F3R7</accession>
<comment type="caution">
    <text evidence="3">The sequence shown here is derived from an EMBL/GenBank/DDBJ whole genome shotgun (WGS) entry which is preliminary data.</text>
</comment>
<proteinExistence type="predicted"/>
<feature type="compositionally biased region" description="Basic and acidic residues" evidence="2">
    <location>
        <begin position="131"/>
        <end position="175"/>
    </location>
</feature>
<evidence type="ECO:0000313" key="4">
    <source>
        <dbReference type="Proteomes" id="UP000294855"/>
    </source>
</evidence>
<organism evidence="3 4">
    <name type="scientific">Methanimicrococcus blatticola</name>
    <dbReference type="NCBI Taxonomy" id="91560"/>
    <lineage>
        <taxon>Archaea</taxon>
        <taxon>Methanobacteriati</taxon>
        <taxon>Methanobacteriota</taxon>
        <taxon>Stenosarchaea group</taxon>
        <taxon>Methanomicrobia</taxon>
        <taxon>Methanosarcinales</taxon>
        <taxon>Methanosarcinaceae</taxon>
        <taxon>Methanimicrococcus</taxon>
    </lineage>
</organism>
<evidence type="ECO:0000256" key="1">
    <source>
        <dbReference type="SAM" id="Coils"/>
    </source>
</evidence>
<sequence>MAGKSKKSENKLVDKKKIKAVKAGKKDFRKMIPALPKNIQEKMNSEKNPEAVMAKALENYYNGSGRRQENALQKEIDNNIIEIQRRHISDLKDQLETSNKNYGELMKTYQAYMLQVQPMVEAAQLQKASELKLSNESEKQTEMKTENEIKQEEKAGDEIKQKEKTETEKEIESKSKKWYKFWK</sequence>
<feature type="region of interest" description="Disordered" evidence="2">
    <location>
        <begin position="131"/>
        <end position="183"/>
    </location>
</feature>